<dbReference type="Gene3D" id="3.30.360.10">
    <property type="entry name" value="Dihydrodipicolinate Reductase, domain 2"/>
    <property type="match status" value="1"/>
</dbReference>
<feature type="domain" description="Gfo/Idh/MocA-like oxidoreductase N-terminal" evidence="2">
    <location>
        <begin position="3"/>
        <end position="117"/>
    </location>
</feature>
<dbReference type="InterPro" id="IPR036291">
    <property type="entry name" value="NAD(P)-bd_dom_sf"/>
</dbReference>
<evidence type="ECO:0000259" key="3">
    <source>
        <dbReference type="Pfam" id="PF22725"/>
    </source>
</evidence>
<reference evidence="4 5" key="1">
    <citation type="submission" date="2018-05" db="EMBL/GenBank/DDBJ databases">
        <title>Genetic diversity of glacier-inhabiting Cryobacterium bacteria in China and description of Cryobacterium mengkeensis sp. nov. and Arthrobacter glacialis sp. nov.</title>
        <authorList>
            <person name="Liu Q."/>
            <person name="Xin Y.-H."/>
        </authorList>
    </citation>
    <scope>NUCLEOTIDE SEQUENCE [LARGE SCALE GENOMIC DNA]</scope>
    <source>
        <strain evidence="4 5">SK-1</strain>
    </source>
</reference>
<dbReference type="Gene3D" id="3.40.50.720">
    <property type="entry name" value="NAD(P)-binding Rossmann-like Domain"/>
    <property type="match status" value="1"/>
</dbReference>
<feature type="domain" description="GFO/IDH/MocA-like oxidoreductase" evidence="3">
    <location>
        <begin position="137"/>
        <end position="245"/>
    </location>
</feature>
<dbReference type="Pfam" id="PF01408">
    <property type="entry name" value="GFO_IDH_MocA"/>
    <property type="match status" value="1"/>
</dbReference>
<dbReference type="InterPro" id="IPR055170">
    <property type="entry name" value="GFO_IDH_MocA-like_dom"/>
</dbReference>
<gene>
    <name evidence="4" type="ORF">CTB96_10290</name>
</gene>
<dbReference type="SUPFAM" id="SSF51735">
    <property type="entry name" value="NAD(P)-binding Rossmann-fold domains"/>
    <property type="match status" value="1"/>
</dbReference>
<dbReference type="GO" id="GO:0000166">
    <property type="term" value="F:nucleotide binding"/>
    <property type="evidence" value="ECO:0007669"/>
    <property type="project" value="InterPro"/>
</dbReference>
<comment type="caution">
    <text evidence="4">The sequence shown here is derived from an EMBL/GenBank/DDBJ whole genome shotgun (WGS) entry which is preliminary data.</text>
</comment>
<keyword evidence="1" id="KW-0520">NAD</keyword>
<dbReference type="InterPro" id="IPR000683">
    <property type="entry name" value="Gfo/Idh/MocA-like_OxRdtase_N"/>
</dbReference>
<dbReference type="Pfam" id="PF22725">
    <property type="entry name" value="GFO_IDH_MocA_C3"/>
    <property type="match status" value="1"/>
</dbReference>
<proteinExistence type="predicted"/>
<organism evidence="4 5">
    <name type="scientific">Cryobacterium arcticum</name>
    <dbReference type="NCBI Taxonomy" id="670052"/>
    <lineage>
        <taxon>Bacteria</taxon>
        <taxon>Bacillati</taxon>
        <taxon>Actinomycetota</taxon>
        <taxon>Actinomycetes</taxon>
        <taxon>Micrococcales</taxon>
        <taxon>Microbacteriaceae</taxon>
        <taxon>Cryobacterium</taxon>
    </lineage>
</organism>
<dbReference type="SUPFAM" id="SSF55347">
    <property type="entry name" value="Glyceraldehyde-3-phosphate dehydrogenase-like, C-terminal domain"/>
    <property type="match status" value="1"/>
</dbReference>
<evidence type="ECO:0000259" key="2">
    <source>
        <dbReference type="Pfam" id="PF01408"/>
    </source>
</evidence>
<protein>
    <submittedName>
        <fullName evidence="4">NAD(P)-dependent oxidoreductase</fullName>
    </submittedName>
</protein>
<evidence type="ECO:0000313" key="5">
    <source>
        <dbReference type="Proteomes" id="UP000246722"/>
    </source>
</evidence>
<dbReference type="AlphaFoldDB" id="A0A317ZX86"/>
<dbReference type="Proteomes" id="UP000246722">
    <property type="component" value="Unassembled WGS sequence"/>
</dbReference>
<name>A0A317ZX86_9MICO</name>
<keyword evidence="5" id="KW-1185">Reference proteome</keyword>
<evidence type="ECO:0000313" key="4">
    <source>
        <dbReference type="EMBL" id="PXA68777.1"/>
    </source>
</evidence>
<dbReference type="OrthoDB" id="9815825at2"/>
<sequence length="324" mass="35170">MGLAVLGSGMIVQDFLSIASDLPEFDLAAIFGNQRDVLEGLSETYGIRAVYTDYEECLADPAVEAVYVGLPNSLHFGFARRALLAGKHVICEKPFTLNLEELRELRVIASERGLMLIEAITTQYLTNYRLIKEALPTLGALKLIQCNYSQYSSRYPAFRRGEVLPAFDPALGGGALMDIGIYNIHFVVGLLGKPVSVTYSANIERGVDTSGVLVLEYPTCRVVCVGAKDCGGPVQSLVQGDGGTIVLDGPPNLCDSFTVMRTGEDPLRVDEKVHPHRMVEEFRAFALMVRTSDTAGRDERLSHSEAVLEVAARALDSAGIRLGV</sequence>
<dbReference type="EMBL" id="QHLY01000012">
    <property type="protein sequence ID" value="PXA68777.1"/>
    <property type="molecule type" value="Genomic_DNA"/>
</dbReference>
<evidence type="ECO:0000256" key="1">
    <source>
        <dbReference type="ARBA" id="ARBA00023027"/>
    </source>
</evidence>
<dbReference type="PANTHER" id="PTHR43054:SF1">
    <property type="entry name" value="SCYLLO-INOSITOL 2-DEHYDROGENASE (NADP(+)) IOLU"/>
    <property type="match status" value="1"/>
</dbReference>
<accession>A0A317ZX86</accession>
<dbReference type="PANTHER" id="PTHR43054">
    <property type="match status" value="1"/>
</dbReference>